<dbReference type="AlphaFoldDB" id="A0A917QVD3"/>
<keyword evidence="2" id="KW-1185">Reference proteome</keyword>
<protein>
    <submittedName>
        <fullName evidence="1">Uncharacterized protein</fullName>
    </submittedName>
</protein>
<sequence>MTSTPPVSLRKDEPADGEISSPGVFDLDALYNDAEKRIDRLTLMHSLRRLRDLPISFTPSSTRALTTVDWYVEGNRVRADQIGIDPWFYAELSGRARDALLVRMLALARDRSNEHVDDGLARWHRGADYRRSSPYRAWIDAASVTGVFAGTDAALLTGHEPIAAAMWLCMALWFPVSAAYAAASRSTQLAATETAVQAVGAEAVVELLEAIRARGSRLDNPETVGPFMLVAVCGQVWESVVGVSWGRFLRWRQRWFGIYTTPDHELARVRRRHRSDDADAR</sequence>
<reference evidence="1" key="1">
    <citation type="journal article" date="2014" name="Int. J. Syst. Evol. Microbiol.">
        <title>Complete genome sequence of Corynebacterium casei LMG S-19264T (=DSM 44701T), isolated from a smear-ripened cheese.</title>
        <authorList>
            <consortium name="US DOE Joint Genome Institute (JGI-PGF)"/>
            <person name="Walter F."/>
            <person name="Albersmeier A."/>
            <person name="Kalinowski J."/>
            <person name="Ruckert C."/>
        </authorList>
    </citation>
    <scope>NUCLEOTIDE SEQUENCE</scope>
    <source>
        <strain evidence="1">CGMCC 4.7278</strain>
    </source>
</reference>
<accession>A0A917QVD3</accession>
<gene>
    <name evidence="1" type="ORF">GCM10011591_46800</name>
</gene>
<dbReference type="Proteomes" id="UP000612956">
    <property type="component" value="Unassembled WGS sequence"/>
</dbReference>
<name>A0A917QVD3_9NOCA</name>
<dbReference type="RefSeq" id="WP_188831238.1">
    <property type="nucleotide sequence ID" value="NZ_BMMW01000007.1"/>
</dbReference>
<organism evidence="1 2">
    <name type="scientific">Nocardia camponoti</name>
    <dbReference type="NCBI Taxonomy" id="1616106"/>
    <lineage>
        <taxon>Bacteria</taxon>
        <taxon>Bacillati</taxon>
        <taxon>Actinomycetota</taxon>
        <taxon>Actinomycetes</taxon>
        <taxon>Mycobacteriales</taxon>
        <taxon>Nocardiaceae</taxon>
        <taxon>Nocardia</taxon>
    </lineage>
</organism>
<evidence type="ECO:0000313" key="2">
    <source>
        <dbReference type="Proteomes" id="UP000612956"/>
    </source>
</evidence>
<comment type="caution">
    <text evidence="1">The sequence shown here is derived from an EMBL/GenBank/DDBJ whole genome shotgun (WGS) entry which is preliminary data.</text>
</comment>
<dbReference type="EMBL" id="BMMW01000007">
    <property type="protein sequence ID" value="GGK69318.1"/>
    <property type="molecule type" value="Genomic_DNA"/>
</dbReference>
<evidence type="ECO:0000313" key="1">
    <source>
        <dbReference type="EMBL" id="GGK69318.1"/>
    </source>
</evidence>
<proteinExistence type="predicted"/>
<reference evidence="1" key="2">
    <citation type="submission" date="2020-09" db="EMBL/GenBank/DDBJ databases">
        <authorList>
            <person name="Sun Q."/>
            <person name="Zhou Y."/>
        </authorList>
    </citation>
    <scope>NUCLEOTIDE SEQUENCE</scope>
    <source>
        <strain evidence="1">CGMCC 4.7278</strain>
    </source>
</reference>